<organism evidence="4 5">
    <name type="scientific">Fulvivirga sediminis</name>
    <dbReference type="NCBI Taxonomy" id="2803949"/>
    <lineage>
        <taxon>Bacteria</taxon>
        <taxon>Pseudomonadati</taxon>
        <taxon>Bacteroidota</taxon>
        <taxon>Cytophagia</taxon>
        <taxon>Cytophagales</taxon>
        <taxon>Fulvivirgaceae</taxon>
        <taxon>Fulvivirga</taxon>
    </lineage>
</organism>
<evidence type="ECO:0000313" key="4">
    <source>
        <dbReference type="EMBL" id="MBL3658791.1"/>
    </source>
</evidence>
<evidence type="ECO:0000256" key="2">
    <source>
        <dbReference type="ARBA" id="ARBA00022737"/>
    </source>
</evidence>
<dbReference type="InterPro" id="IPR050216">
    <property type="entry name" value="LRR_domain-containing"/>
</dbReference>
<reference evidence="4" key="1">
    <citation type="submission" date="2021-01" db="EMBL/GenBank/DDBJ databases">
        <title>Fulvivirga kasyanovii gen. nov., sp nov., a novel member of the phylum Bacteroidetes isolated from seawater in a mussel farm.</title>
        <authorList>
            <person name="Zhao L.-H."/>
            <person name="Wang Z.-J."/>
        </authorList>
    </citation>
    <scope>NUCLEOTIDE SEQUENCE</scope>
    <source>
        <strain evidence="4">2943</strain>
    </source>
</reference>
<dbReference type="PROSITE" id="PS51450">
    <property type="entry name" value="LRR"/>
    <property type="match status" value="2"/>
</dbReference>
<dbReference type="InterPro" id="IPR001611">
    <property type="entry name" value="Leu-rich_rpt"/>
</dbReference>
<feature type="domain" description="Disease resistance R13L4/SHOC-2-like LRR" evidence="3">
    <location>
        <begin position="355"/>
        <end position="467"/>
    </location>
</feature>
<dbReference type="RefSeq" id="WP_202246584.1">
    <property type="nucleotide sequence ID" value="NZ_JAESIY010000017.1"/>
</dbReference>
<dbReference type="GO" id="GO:0005737">
    <property type="term" value="C:cytoplasm"/>
    <property type="evidence" value="ECO:0007669"/>
    <property type="project" value="TreeGrafter"/>
</dbReference>
<name>A0A937F9I0_9BACT</name>
<sequence>MSIRRIFSLGIIFLLFLNCEKDDHTPAEKEVVLTITSFKFLAKDNDELTEDVVAQIDQEKKEITATLPPNTDLSGLVPDITVSEGAILFPSPGPRNFKSPVVYSVHQDFVEESVDYIVKISTIPNDEAKIYSYKFFASQNATANLKTDVIGTMNGTTINFDFGSEVDITRLVPYVYLSPGATISPDIEQPQDFTTDVTYEVIAEDKVTKTVYTVHATREKSSINLISSFKFTNIDGVSYTAAISGDNISLQLPAGTDLTSLIPTIEIDNRATVMPASGVATDFSDIVSYEVTAEDGSKRTYVANISVERVVEGDRAVLEQLYRNNEDDNPPVYLEWDLNAKDMSDWKGVVLKDGRVSELEISGGIYMHDLSGIGQLSELTKLTLNNNDISSLPSEIDELKKLKELHLWYNKLISLPKEIGDLESLKKLDVSANKLRALPSELGNLTNLKFLYLDHNDLSTIPKEVCDMHSKYGTNIMKDDKAQCEP</sequence>
<dbReference type="Gene3D" id="3.80.10.10">
    <property type="entry name" value="Ribonuclease Inhibitor"/>
    <property type="match status" value="1"/>
</dbReference>
<dbReference type="Gene3D" id="2.60.40.2340">
    <property type="match status" value="3"/>
</dbReference>
<dbReference type="FunFam" id="3.80.10.10:FF:000041">
    <property type="entry name" value="LRR receptor-like serine/threonine-protein kinase ERECTA"/>
    <property type="match status" value="1"/>
</dbReference>
<keyword evidence="5" id="KW-1185">Reference proteome</keyword>
<dbReference type="SUPFAM" id="SSF52058">
    <property type="entry name" value="L domain-like"/>
    <property type="match status" value="1"/>
</dbReference>
<dbReference type="Pfam" id="PF23598">
    <property type="entry name" value="LRR_14"/>
    <property type="match status" value="1"/>
</dbReference>
<evidence type="ECO:0000259" key="3">
    <source>
        <dbReference type="Pfam" id="PF23598"/>
    </source>
</evidence>
<dbReference type="PANTHER" id="PTHR48051:SF1">
    <property type="entry name" value="RAS SUPPRESSOR PROTEIN 1"/>
    <property type="match status" value="1"/>
</dbReference>
<gene>
    <name evidence="4" type="ORF">JL102_21760</name>
</gene>
<dbReference type="InterPro" id="IPR055414">
    <property type="entry name" value="LRR_R13L4/SHOC2-like"/>
</dbReference>
<dbReference type="EMBL" id="JAESIY010000017">
    <property type="protein sequence ID" value="MBL3658791.1"/>
    <property type="molecule type" value="Genomic_DNA"/>
</dbReference>
<comment type="caution">
    <text evidence="4">The sequence shown here is derived from an EMBL/GenBank/DDBJ whole genome shotgun (WGS) entry which is preliminary data.</text>
</comment>
<dbReference type="InterPro" id="IPR032675">
    <property type="entry name" value="LRR_dom_sf"/>
</dbReference>
<proteinExistence type="predicted"/>
<evidence type="ECO:0000313" key="5">
    <source>
        <dbReference type="Proteomes" id="UP000659388"/>
    </source>
</evidence>
<dbReference type="AlphaFoldDB" id="A0A937F9I0"/>
<keyword evidence="2" id="KW-0677">Repeat</keyword>
<protein>
    <recommendedName>
        <fullName evidence="3">Disease resistance R13L4/SHOC-2-like LRR domain-containing protein</fullName>
    </recommendedName>
</protein>
<keyword evidence="1" id="KW-0433">Leucine-rich repeat</keyword>
<dbReference type="Proteomes" id="UP000659388">
    <property type="component" value="Unassembled WGS sequence"/>
</dbReference>
<accession>A0A937F9I0</accession>
<dbReference type="PANTHER" id="PTHR48051">
    <property type="match status" value="1"/>
</dbReference>
<dbReference type="InterPro" id="IPR003591">
    <property type="entry name" value="Leu-rich_rpt_typical-subtyp"/>
</dbReference>
<dbReference type="SMART" id="SM00369">
    <property type="entry name" value="LRR_TYP"/>
    <property type="match status" value="4"/>
</dbReference>
<evidence type="ECO:0000256" key="1">
    <source>
        <dbReference type="ARBA" id="ARBA00022614"/>
    </source>
</evidence>